<dbReference type="AlphaFoldDB" id="A0A060YKK2"/>
<reference evidence="2" key="2">
    <citation type="submission" date="2014-03" db="EMBL/GenBank/DDBJ databases">
        <authorList>
            <person name="Genoscope - CEA"/>
        </authorList>
    </citation>
    <scope>NUCLEOTIDE SEQUENCE</scope>
</reference>
<reference evidence="2" key="1">
    <citation type="journal article" date="2014" name="Nat. Commun.">
        <title>The rainbow trout genome provides novel insights into evolution after whole-genome duplication in vertebrates.</title>
        <authorList>
            <person name="Berthelot C."/>
            <person name="Brunet F."/>
            <person name="Chalopin D."/>
            <person name="Juanchich A."/>
            <person name="Bernard M."/>
            <person name="Noel B."/>
            <person name="Bento P."/>
            <person name="Da Silva C."/>
            <person name="Labadie K."/>
            <person name="Alberti A."/>
            <person name="Aury J.M."/>
            <person name="Louis A."/>
            <person name="Dehais P."/>
            <person name="Bardou P."/>
            <person name="Montfort J."/>
            <person name="Klopp C."/>
            <person name="Cabau C."/>
            <person name="Gaspin C."/>
            <person name="Thorgaard G.H."/>
            <person name="Boussaha M."/>
            <person name="Quillet E."/>
            <person name="Guyomard R."/>
            <person name="Galiana D."/>
            <person name="Bobe J."/>
            <person name="Volff J.N."/>
            <person name="Genet C."/>
            <person name="Wincker P."/>
            <person name="Jaillon O."/>
            <person name="Roest Crollius H."/>
            <person name="Guiguen Y."/>
        </authorList>
    </citation>
    <scope>NUCLEOTIDE SEQUENCE [LARGE SCALE GENOMIC DNA]</scope>
</reference>
<evidence type="ECO:0000313" key="2">
    <source>
        <dbReference type="EMBL" id="CDQ89670.1"/>
    </source>
</evidence>
<dbReference type="EMBL" id="FR909731">
    <property type="protein sequence ID" value="CDQ89670.1"/>
    <property type="molecule type" value="Genomic_DNA"/>
</dbReference>
<evidence type="ECO:0000256" key="1">
    <source>
        <dbReference type="SAM" id="MobiDB-lite"/>
    </source>
</evidence>
<dbReference type="PaxDb" id="8022-A0A060YKK2"/>
<feature type="region of interest" description="Disordered" evidence="1">
    <location>
        <begin position="30"/>
        <end position="65"/>
    </location>
</feature>
<evidence type="ECO:0000313" key="3">
    <source>
        <dbReference type="Proteomes" id="UP000193380"/>
    </source>
</evidence>
<dbReference type="Proteomes" id="UP000193380">
    <property type="component" value="Unassembled WGS sequence"/>
</dbReference>
<name>A0A060YKK2_ONCMY</name>
<gene>
    <name evidence="2" type="ORF">GSONMT00026013001</name>
</gene>
<proteinExistence type="predicted"/>
<sequence length="81" mass="9109">MAANIEQIFRDFVVNKIKEIEDESQDIILTDEGHPNGKTAEGADGINNTQGHPWGSPRKGVDKRGLDWSRGREVWVHRGDL</sequence>
<organism evidence="2 3">
    <name type="scientific">Oncorhynchus mykiss</name>
    <name type="common">Rainbow trout</name>
    <name type="synonym">Salmo gairdneri</name>
    <dbReference type="NCBI Taxonomy" id="8022"/>
    <lineage>
        <taxon>Eukaryota</taxon>
        <taxon>Metazoa</taxon>
        <taxon>Chordata</taxon>
        <taxon>Craniata</taxon>
        <taxon>Vertebrata</taxon>
        <taxon>Euteleostomi</taxon>
        <taxon>Actinopterygii</taxon>
        <taxon>Neopterygii</taxon>
        <taxon>Teleostei</taxon>
        <taxon>Protacanthopterygii</taxon>
        <taxon>Salmoniformes</taxon>
        <taxon>Salmonidae</taxon>
        <taxon>Salmoninae</taxon>
        <taxon>Oncorhynchus</taxon>
    </lineage>
</organism>
<protein>
    <submittedName>
        <fullName evidence="2">Uncharacterized protein</fullName>
    </submittedName>
</protein>
<accession>A0A060YKK2</accession>